<comment type="caution">
    <text evidence="4">The sequence shown here is derived from an EMBL/GenBank/DDBJ whole genome shotgun (WGS) entry which is preliminary data.</text>
</comment>
<name>A0ABS9SF12_9BACT</name>
<gene>
    <name evidence="4" type="ORF">MKP09_02940</name>
</gene>
<dbReference type="EMBL" id="JAKWBL010000001">
    <property type="protein sequence ID" value="MCH5596948.1"/>
    <property type="molecule type" value="Genomic_DNA"/>
</dbReference>
<dbReference type="PRINTS" id="PR00625">
    <property type="entry name" value="JDOMAIN"/>
</dbReference>
<dbReference type="PROSITE" id="PS00636">
    <property type="entry name" value="DNAJ_1"/>
    <property type="match status" value="1"/>
</dbReference>
<dbReference type="Gene3D" id="1.10.287.110">
    <property type="entry name" value="DnaJ domain"/>
    <property type="match status" value="1"/>
</dbReference>
<evidence type="ECO:0000259" key="3">
    <source>
        <dbReference type="PROSITE" id="PS50076"/>
    </source>
</evidence>
<evidence type="ECO:0000313" key="4">
    <source>
        <dbReference type="EMBL" id="MCH5596948.1"/>
    </source>
</evidence>
<feature type="domain" description="J" evidence="3">
    <location>
        <begin position="4"/>
        <end position="76"/>
    </location>
</feature>
<keyword evidence="5" id="KW-1185">Reference proteome</keyword>
<evidence type="ECO:0000313" key="5">
    <source>
        <dbReference type="Proteomes" id="UP001202248"/>
    </source>
</evidence>
<accession>A0ABS9SF12</accession>
<dbReference type="PROSITE" id="PS50076">
    <property type="entry name" value="DNAJ_2"/>
    <property type="match status" value="1"/>
</dbReference>
<dbReference type="PANTHER" id="PTHR43096">
    <property type="entry name" value="DNAJ HOMOLOG 1, MITOCHONDRIAL-RELATED"/>
    <property type="match status" value="1"/>
</dbReference>
<proteinExistence type="predicted"/>
<evidence type="ECO:0000256" key="1">
    <source>
        <dbReference type="ARBA" id="ARBA00023186"/>
    </source>
</evidence>
<dbReference type="Pfam" id="PF00226">
    <property type="entry name" value="DnaJ"/>
    <property type="match status" value="1"/>
</dbReference>
<dbReference type="PANTHER" id="PTHR43096:SF52">
    <property type="entry name" value="DNAJ HOMOLOG 1, MITOCHONDRIAL-RELATED"/>
    <property type="match status" value="1"/>
</dbReference>
<organism evidence="4 5">
    <name type="scientific">Niabella ginsengisoli</name>
    <dbReference type="NCBI Taxonomy" id="522298"/>
    <lineage>
        <taxon>Bacteria</taxon>
        <taxon>Pseudomonadati</taxon>
        <taxon>Bacteroidota</taxon>
        <taxon>Chitinophagia</taxon>
        <taxon>Chitinophagales</taxon>
        <taxon>Chitinophagaceae</taxon>
        <taxon>Niabella</taxon>
    </lineage>
</organism>
<dbReference type="CDD" id="cd06257">
    <property type="entry name" value="DnaJ"/>
    <property type="match status" value="1"/>
</dbReference>
<keyword evidence="2" id="KW-0472">Membrane</keyword>
<protein>
    <submittedName>
        <fullName evidence="4">J domain-containing protein</fullName>
    </submittedName>
</protein>
<keyword evidence="2" id="KW-0812">Transmembrane</keyword>
<keyword evidence="1" id="KW-0143">Chaperone</keyword>
<dbReference type="InterPro" id="IPR018253">
    <property type="entry name" value="DnaJ_domain_CS"/>
</dbReference>
<dbReference type="InterPro" id="IPR036869">
    <property type="entry name" value="J_dom_sf"/>
</dbReference>
<dbReference type="Proteomes" id="UP001202248">
    <property type="component" value="Unassembled WGS sequence"/>
</dbReference>
<feature type="transmembrane region" description="Helical" evidence="2">
    <location>
        <begin position="194"/>
        <end position="212"/>
    </location>
</feature>
<sequence length="214" mass="24991">MAIDYYQILKISPSADLSEIKTAYRKLAHQYHPDKNADNKSTNAYFELIKEAYETLSNPVRKEKYLQERWLHKAYGQNFELPINTPEDVLRQVLSASQKIHQMDIYRMNKEGIREELELLLTNENLKLLNDFNEISVNDAIVREFLQLVAVLPTNKRAAFYSSLQQINSNYVTDIKQTEEELAGKLFWETSRPAFVILLVILLCILIWGTSLKY</sequence>
<evidence type="ECO:0000256" key="2">
    <source>
        <dbReference type="SAM" id="Phobius"/>
    </source>
</evidence>
<keyword evidence="2" id="KW-1133">Transmembrane helix</keyword>
<dbReference type="InterPro" id="IPR001623">
    <property type="entry name" value="DnaJ_domain"/>
</dbReference>
<dbReference type="SUPFAM" id="SSF46565">
    <property type="entry name" value="Chaperone J-domain"/>
    <property type="match status" value="1"/>
</dbReference>
<dbReference type="SMART" id="SM00271">
    <property type="entry name" value="DnaJ"/>
    <property type="match status" value="1"/>
</dbReference>
<reference evidence="4 5" key="1">
    <citation type="submission" date="2022-02" db="EMBL/GenBank/DDBJ databases">
        <authorList>
            <person name="Min J."/>
        </authorList>
    </citation>
    <scope>NUCLEOTIDE SEQUENCE [LARGE SCALE GENOMIC DNA]</scope>
    <source>
        <strain evidence="4 5">GR10-1</strain>
    </source>
</reference>
<dbReference type="RefSeq" id="WP_240826356.1">
    <property type="nucleotide sequence ID" value="NZ_JAKWBL010000001.1"/>
</dbReference>